<sequence>MALLLTALPLPAAGQSLTSEQAMENFRAKTMQPPRCVASGDPDDITVCGSRNQGAYRLPLDEPTPGARIRGEAASAVAVAETRDTCSAVGRNQSCGGGLPIMGMVMMVAKIIEKKILNPDD</sequence>
<name>A0ABS7PMC9_9SPHN</name>
<dbReference type="EMBL" id="JAINVV010000003">
    <property type="protein sequence ID" value="MBY8821865.1"/>
    <property type="molecule type" value="Genomic_DNA"/>
</dbReference>
<evidence type="ECO:0000313" key="1">
    <source>
        <dbReference type="EMBL" id="MBY8821865.1"/>
    </source>
</evidence>
<dbReference type="RefSeq" id="WP_222988942.1">
    <property type="nucleotide sequence ID" value="NZ_JAINVV010000003.1"/>
</dbReference>
<evidence type="ECO:0000313" key="2">
    <source>
        <dbReference type="Proteomes" id="UP000706039"/>
    </source>
</evidence>
<dbReference type="Proteomes" id="UP000706039">
    <property type="component" value="Unassembled WGS sequence"/>
</dbReference>
<proteinExistence type="predicted"/>
<comment type="caution">
    <text evidence="1">The sequence shown here is derived from an EMBL/GenBank/DDBJ whole genome shotgun (WGS) entry which is preliminary data.</text>
</comment>
<gene>
    <name evidence="1" type="ORF">K7G82_06155</name>
</gene>
<organism evidence="1 2">
    <name type="scientific">Sphingomonas colocasiae</name>
    <dbReference type="NCBI Taxonomy" id="1848973"/>
    <lineage>
        <taxon>Bacteria</taxon>
        <taxon>Pseudomonadati</taxon>
        <taxon>Pseudomonadota</taxon>
        <taxon>Alphaproteobacteria</taxon>
        <taxon>Sphingomonadales</taxon>
        <taxon>Sphingomonadaceae</taxon>
        <taxon>Sphingomonas</taxon>
    </lineage>
</organism>
<keyword evidence="2" id="KW-1185">Reference proteome</keyword>
<accession>A0ABS7PMC9</accession>
<reference evidence="1 2" key="1">
    <citation type="submission" date="2021-08" db="EMBL/GenBank/DDBJ databases">
        <authorList>
            <person name="Tuo L."/>
        </authorList>
    </citation>
    <scope>NUCLEOTIDE SEQUENCE [LARGE SCALE GENOMIC DNA]</scope>
    <source>
        <strain evidence="1 2">JCM 31229</strain>
    </source>
</reference>
<protein>
    <submittedName>
        <fullName evidence="1">Uncharacterized protein</fullName>
    </submittedName>
</protein>